<reference evidence="2" key="1">
    <citation type="journal article" date="2020" name="Cell">
        <title>Large-Scale Comparative Analyses of Tick Genomes Elucidate Their Genetic Diversity and Vector Capacities.</title>
        <authorList>
            <consortium name="Tick Genome and Microbiome Consortium (TIGMIC)"/>
            <person name="Jia N."/>
            <person name="Wang J."/>
            <person name="Shi W."/>
            <person name="Du L."/>
            <person name="Sun Y."/>
            <person name="Zhan W."/>
            <person name="Jiang J.F."/>
            <person name="Wang Q."/>
            <person name="Zhang B."/>
            <person name="Ji P."/>
            <person name="Bell-Sakyi L."/>
            <person name="Cui X.M."/>
            <person name="Yuan T.T."/>
            <person name="Jiang B.G."/>
            <person name="Yang W.F."/>
            <person name="Lam T.T."/>
            <person name="Chang Q.C."/>
            <person name="Ding S.J."/>
            <person name="Wang X.J."/>
            <person name="Zhu J.G."/>
            <person name="Ruan X.D."/>
            <person name="Zhao L."/>
            <person name="Wei J.T."/>
            <person name="Ye R.Z."/>
            <person name="Que T.C."/>
            <person name="Du C.H."/>
            <person name="Zhou Y.H."/>
            <person name="Cheng J.X."/>
            <person name="Dai P.F."/>
            <person name="Guo W.B."/>
            <person name="Han X.H."/>
            <person name="Huang E.J."/>
            <person name="Li L.F."/>
            <person name="Wei W."/>
            <person name="Gao Y.C."/>
            <person name="Liu J.Z."/>
            <person name="Shao H.Z."/>
            <person name="Wang X."/>
            <person name="Wang C.C."/>
            <person name="Yang T.C."/>
            <person name="Huo Q.B."/>
            <person name="Li W."/>
            <person name="Chen H.Y."/>
            <person name="Chen S.E."/>
            <person name="Zhou L.G."/>
            <person name="Ni X.B."/>
            <person name="Tian J.H."/>
            <person name="Sheng Y."/>
            <person name="Liu T."/>
            <person name="Pan Y.S."/>
            <person name="Xia L.Y."/>
            <person name="Li J."/>
            <person name="Zhao F."/>
            <person name="Cao W.C."/>
        </authorList>
    </citation>
    <scope>NUCLEOTIDE SEQUENCE</scope>
    <source>
        <strain evidence="2">Rsan-2018</strain>
    </source>
</reference>
<evidence type="ECO:0000313" key="3">
    <source>
        <dbReference type="Proteomes" id="UP000821837"/>
    </source>
</evidence>
<organism evidence="2 3">
    <name type="scientific">Rhipicephalus sanguineus</name>
    <name type="common">Brown dog tick</name>
    <name type="synonym">Ixodes sanguineus</name>
    <dbReference type="NCBI Taxonomy" id="34632"/>
    <lineage>
        <taxon>Eukaryota</taxon>
        <taxon>Metazoa</taxon>
        <taxon>Ecdysozoa</taxon>
        <taxon>Arthropoda</taxon>
        <taxon>Chelicerata</taxon>
        <taxon>Arachnida</taxon>
        <taxon>Acari</taxon>
        <taxon>Parasitiformes</taxon>
        <taxon>Ixodida</taxon>
        <taxon>Ixodoidea</taxon>
        <taxon>Ixodidae</taxon>
        <taxon>Rhipicephalinae</taxon>
        <taxon>Rhipicephalus</taxon>
        <taxon>Rhipicephalus</taxon>
    </lineage>
</organism>
<gene>
    <name evidence="2" type="ORF">HPB52_004125</name>
</gene>
<keyword evidence="3" id="KW-1185">Reference proteome</keyword>
<accession>A0A9D4T6Z9</accession>
<proteinExistence type="predicted"/>
<dbReference type="Proteomes" id="UP000821837">
    <property type="component" value="Chromosome 10"/>
</dbReference>
<reference evidence="2" key="2">
    <citation type="submission" date="2021-09" db="EMBL/GenBank/DDBJ databases">
        <authorList>
            <person name="Jia N."/>
            <person name="Wang J."/>
            <person name="Shi W."/>
            <person name="Du L."/>
            <person name="Sun Y."/>
            <person name="Zhan W."/>
            <person name="Jiang J."/>
            <person name="Wang Q."/>
            <person name="Zhang B."/>
            <person name="Ji P."/>
            <person name="Sakyi L.B."/>
            <person name="Cui X."/>
            <person name="Yuan T."/>
            <person name="Jiang B."/>
            <person name="Yang W."/>
            <person name="Lam T.T.-Y."/>
            <person name="Chang Q."/>
            <person name="Ding S."/>
            <person name="Wang X."/>
            <person name="Zhu J."/>
            <person name="Ruan X."/>
            <person name="Zhao L."/>
            <person name="Wei J."/>
            <person name="Que T."/>
            <person name="Du C."/>
            <person name="Cheng J."/>
            <person name="Dai P."/>
            <person name="Han X."/>
            <person name="Huang E."/>
            <person name="Gao Y."/>
            <person name="Liu J."/>
            <person name="Shao H."/>
            <person name="Ye R."/>
            <person name="Li L."/>
            <person name="Wei W."/>
            <person name="Wang X."/>
            <person name="Wang C."/>
            <person name="Huo Q."/>
            <person name="Li W."/>
            <person name="Guo W."/>
            <person name="Chen H."/>
            <person name="Chen S."/>
            <person name="Zhou L."/>
            <person name="Zhou L."/>
            <person name="Ni X."/>
            <person name="Tian J."/>
            <person name="Zhou Y."/>
            <person name="Sheng Y."/>
            <person name="Liu T."/>
            <person name="Pan Y."/>
            <person name="Xia L."/>
            <person name="Li J."/>
            <person name="Zhao F."/>
            <person name="Cao W."/>
        </authorList>
    </citation>
    <scope>NUCLEOTIDE SEQUENCE</scope>
    <source>
        <strain evidence="2">Rsan-2018</strain>
        <tissue evidence="2">Larvae</tissue>
    </source>
</reference>
<comment type="caution">
    <text evidence="2">The sequence shown here is derived from an EMBL/GenBank/DDBJ whole genome shotgun (WGS) entry which is preliminary data.</text>
</comment>
<feature type="region of interest" description="Disordered" evidence="1">
    <location>
        <begin position="108"/>
        <end position="154"/>
    </location>
</feature>
<dbReference type="EMBL" id="JABSTV010001246">
    <property type="protein sequence ID" value="KAH7975684.1"/>
    <property type="molecule type" value="Genomic_DNA"/>
</dbReference>
<sequence length="171" mass="18754">MLRHYEKECTFHAVECTRCGEEILHGNLSTHYVTECVTGAPPASAVNTSSQSRETILQGVGAALQEFKTLLTKANYEETLPAIQSCLNELLEKVRNQESRMAEVYREVGGNAETAQNAARTTSTSKQEPASRRTPKTSIGTEASTSSSSLSCPQNRVNHGTFDYTFMERSA</sequence>
<dbReference type="VEuPathDB" id="VectorBase:RSAN_056608"/>
<evidence type="ECO:0000256" key="1">
    <source>
        <dbReference type="SAM" id="MobiDB-lite"/>
    </source>
</evidence>
<feature type="compositionally biased region" description="Polar residues" evidence="1">
    <location>
        <begin position="113"/>
        <end position="128"/>
    </location>
</feature>
<feature type="compositionally biased region" description="Low complexity" evidence="1">
    <location>
        <begin position="137"/>
        <end position="151"/>
    </location>
</feature>
<dbReference type="AlphaFoldDB" id="A0A9D4T6Z9"/>
<name>A0A9D4T6Z9_RHISA</name>
<evidence type="ECO:0000313" key="2">
    <source>
        <dbReference type="EMBL" id="KAH7975684.1"/>
    </source>
</evidence>
<protein>
    <submittedName>
        <fullName evidence="2">Uncharacterized protein</fullName>
    </submittedName>
</protein>